<accession>A0AAV4QTD0</accession>
<dbReference type="PANTHER" id="PTHR24559:SF444">
    <property type="entry name" value="REVERSE TRANSCRIPTASE DOMAIN-CONTAINING PROTEIN"/>
    <property type="match status" value="1"/>
</dbReference>
<dbReference type="InterPro" id="IPR053134">
    <property type="entry name" value="RNA-dir_DNA_polymerase"/>
</dbReference>
<dbReference type="AlphaFoldDB" id="A0AAV4QTD0"/>
<comment type="caution">
    <text evidence="1">The sequence shown here is derived from an EMBL/GenBank/DDBJ whole genome shotgun (WGS) entry which is preliminary data.</text>
</comment>
<proteinExistence type="predicted"/>
<dbReference type="GO" id="GO:0071897">
    <property type="term" value="P:DNA biosynthetic process"/>
    <property type="evidence" value="ECO:0007669"/>
    <property type="project" value="UniProtKB-ARBA"/>
</dbReference>
<dbReference type="InterPro" id="IPR043128">
    <property type="entry name" value="Rev_trsase/Diguanyl_cyclase"/>
</dbReference>
<keyword evidence="2" id="KW-1185">Reference proteome</keyword>
<gene>
    <name evidence="1" type="primary">RF55_18857</name>
    <name evidence="1" type="ORF">CDAR_449961</name>
</gene>
<dbReference type="PANTHER" id="PTHR24559">
    <property type="entry name" value="TRANSPOSON TY3-I GAG-POL POLYPROTEIN"/>
    <property type="match status" value="1"/>
</dbReference>
<evidence type="ECO:0000313" key="1">
    <source>
        <dbReference type="EMBL" id="GIY12089.1"/>
    </source>
</evidence>
<dbReference type="Gene3D" id="3.10.10.10">
    <property type="entry name" value="HIV Type 1 Reverse Transcriptase, subunit A, domain 1"/>
    <property type="match status" value="1"/>
</dbReference>
<dbReference type="Proteomes" id="UP001054837">
    <property type="component" value="Unassembled WGS sequence"/>
</dbReference>
<reference evidence="1 2" key="1">
    <citation type="submission" date="2021-06" db="EMBL/GenBank/DDBJ databases">
        <title>Caerostris darwini draft genome.</title>
        <authorList>
            <person name="Kono N."/>
            <person name="Arakawa K."/>
        </authorList>
    </citation>
    <scope>NUCLEOTIDE SEQUENCE [LARGE SCALE GENOMIC DNA]</scope>
</reference>
<sequence>MLQQGLCRPKRGQIIPLTLKKLDDWRPCGDYRALNNVTIPDHYSLPFVTYCGSILHEKKIFSSIVRAYQQIPVHEAGILETAITTPFGLFEFPFMMFGYVMWPKPFNNS</sequence>
<dbReference type="InterPro" id="IPR043502">
    <property type="entry name" value="DNA/RNA_pol_sf"/>
</dbReference>
<dbReference type="Gene3D" id="3.30.70.270">
    <property type="match status" value="1"/>
</dbReference>
<name>A0AAV4QTD0_9ARAC</name>
<organism evidence="1 2">
    <name type="scientific">Caerostris darwini</name>
    <dbReference type="NCBI Taxonomy" id="1538125"/>
    <lineage>
        <taxon>Eukaryota</taxon>
        <taxon>Metazoa</taxon>
        <taxon>Ecdysozoa</taxon>
        <taxon>Arthropoda</taxon>
        <taxon>Chelicerata</taxon>
        <taxon>Arachnida</taxon>
        <taxon>Araneae</taxon>
        <taxon>Araneomorphae</taxon>
        <taxon>Entelegynae</taxon>
        <taxon>Araneoidea</taxon>
        <taxon>Araneidae</taxon>
        <taxon>Caerostris</taxon>
    </lineage>
</organism>
<protein>
    <submittedName>
        <fullName evidence="1">Gag pol polyprotein</fullName>
    </submittedName>
</protein>
<evidence type="ECO:0000313" key="2">
    <source>
        <dbReference type="Proteomes" id="UP001054837"/>
    </source>
</evidence>
<dbReference type="SUPFAM" id="SSF56672">
    <property type="entry name" value="DNA/RNA polymerases"/>
    <property type="match status" value="1"/>
</dbReference>
<dbReference type="EMBL" id="BPLQ01004987">
    <property type="protein sequence ID" value="GIY12089.1"/>
    <property type="molecule type" value="Genomic_DNA"/>
</dbReference>